<dbReference type="AlphaFoldDB" id="A0AA40DWN8"/>
<evidence type="ECO:0000313" key="2">
    <source>
        <dbReference type="Proteomes" id="UP001172102"/>
    </source>
</evidence>
<proteinExistence type="predicted"/>
<gene>
    <name evidence="1" type="ORF">B0H67DRAFT_660468</name>
</gene>
<sequence length="729" mass="80297">MAEPTGPTASQCGIPTQILETWSQEIANADKFQPYGPSFAQLVCHSDLGTASFILAELCKLAAAARVLDDREPSVYYVLPGANCADIAQKYFLEVAVRGGIATTGLENYASYMNYADLPDMLDSMNTSQPLLLVLDTNRGRISRSFVLVMGTLFSKLLDFQRQNIPHSITVATLSPFESPQAAEWSHDSIQRQFGQEVHIATLTQQISAALPPTLNFSRPKGRSLDGHSLSLVGRCLFSDADFEDWDKGEENFSFSPRVVICMVPALIGARLENTIWESGFFYHEGNWPFEIESMTFGLFGLSADTEDIKTVQQDLGSSDKVVLFVDPSVRFIPPFPRHQLFHATPDTHTSSAEVNGMIQLCASSPIPATPLILAVQDPDMSLPTARIISPVEGELSETVCCLYQRIPRNASSILDIVLPSLSRYHTHEIFRRLGRLALIAKARDPGRQLSRFGPVTEGLARDSENARLAAEFLTSGKAKSVGEASLLVSLKRSRSPKIQYALASLLAALRVGDRGMVSLGSREQRLPGLTEFCVACAGPGRQFAMMGRLWVLAGLAAGDPSELYFDAKVDGRLRTLVTSTLRGILSDVDFQGPMDPKKLECEEPEMFLALKMLVRSFPNNLAIIRWRKGAEYTPSFLDIATGRDFDIYRPAFPGNWGPDFPIIGMEFMLHFGLRHHDGHQLEDNISGLKLYARDVIHLPTEAVRLALDELFPDIPGQLSLQLATLGCL</sequence>
<reference evidence="1" key="1">
    <citation type="submission" date="2023-06" db="EMBL/GenBank/DDBJ databases">
        <title>Genome-scale phylogeny and comparative genomics of the fungal order Sordariales.</title>
        <authorList>
            <consortium name="Lawrence Berkeley National Laboratory"/>
            <person name="Hensen N."/>
            <person name="Bonometti L."/>
            <person name="Westerberg I."/>
            <person name="Brannstrom I.O."/>
            <person name="Guillou S."/>
            <person name="Cros-Aarteil S."/>
            <person name="Calhoun S."/>
            <person name="Haridas S."/>
            <person name="Kuo A."/>
            <person name="Mondo S."/>
            <person name="Pangilinan J."/>
            <person name="Riley R."/>
            <person name="Labutti K."/>
            <person name="Andreopoulos B."/>
            <person name="Lipzen A."/>
            <person name="Chen C."/>
            <person name="Yanf M."/>
            <person name="Daum C."/>
            <person name="Ng V."/>
            <person name="Clum A."/>
            <person name="Steindorff A."/>
            <person name="Ohm R."/>
            <person name="Martin F."/>
            <person name="Silar P."/>
            <person name="Natvig D."/>
            <person name="Lalanne C."/>
            <person name="Gautier V."/>
            <person name="Ament-Velasquez S.L."/>
            <person name="Kruys A."/>
            <person name="Hutchinson M.I."/>
            <person name="Powell A.J."/>
            <person name="Barry K."/>
            <person name="Miller A.N."/>
            <person name="Grigoriev I.V."/>
            <person name="Debuchy R."/>
            <person name="Gladieux P."/>
            <person name="Thoren M.H."/>
            <person name="Johannesson H."/>
        </authorList>
    </citation>
    <scope>NUCLEOTIDE SEQUENCE</scope>
    <source>
        <strain evidence="1">SMH4607-1</strain>
    </source>
</reference>
<dbReference type="Proteomes" id="UP001172102">
    <property type="component" value="Unassembled WGS sequence"/>
</dbReference>
<evidence type="ECO:0000313" key="1">
    <source>
        <dbReference type="EMBL" id="KAK0719134.1"/>
    </source>
</evidence>
<accession>A0AA40DWN8</accession>
<dbReference type="EMBL" id="JAUKUA010000003">
    <property type="protein sequence ID" value="KAK0719134.1"/>
    <property type="molecule type" value="Genomic_DNA"/>
</dbReference>
<protein>
    <submittedName>
        <fullName evidence="1">Uncharacterized protein</fullName>
    </submittedName>
</protein>
<comment type="caution">
    <text evidence="1">The sequence shown here is derived from an EMBL/GenBank/DDBJ whole genome shotgun (WGS) entry which is preliminary data.</text>
</comment>
<organism evidence="1 2">
    <name type="scientific">Lasiosphaeris hirsuta</name>
    <dbReference type="NCBI Taxonomy" id="260670"/>
    <lineage>
        <taxon>Eukaryota</taxon>
        <taxon>Fungi</taxon>
        <taxon>Dikarya</taxon>
        <taxon>Ascomycota</taxon>
        <taxon>Pezizomycotina</taxon>
        <taxon>Sordariomycetes</taxon>
        <taxon>Sordariomycetidae</taxon>
        <taxon>Sordariales</taxon>
        <taxon>Lasiosphaeriaceae</taxon>
        <taxon>Lasiosphaeris</taxon>
    </lineage>
</organism>
<name>A0AA40DWN8_9PEZI</name>
<keyword evidence="2" id="KW-1185">Reference proteome</keyword>